<dbReference type="Pfam" id="PF01558">
    <property type="entry name" value="POR"/>
    <property type="match status" value="1"/>
</dbReference>
<evidence type="ECO:0000313" key="4">
    <source>
        <dbReference type="Proteomes" id="UP000621436"/>
    </source>
</evidence>
<dbReference type="Proteomes" id="UP000621436">
    <property type="component" value="Unassembled WGS sequence"/>
</dbReference>
<protein>
    <submittedName>
        <fullName evidence="3">2-oxoacid:acceptor oxidoreductase family protein</fullName>
    </submittedName>
</protein>
<dbReference type="InterPro" id="IPR019752">
    <property type="entry name" value="Pyrv/ketoisovalerate_OxRed_cat"/>
</dbReference>
<comment type="caution">
    <text evidence="3">The sequence shown here is derived from an EMBL/GenBank/DDBJ whole genome shotgun (WGS) entry which is preliminary data.</text>
</comment>
<evidence type="ECO:0000256" key="1">
    <source>
        <dbReference type="ARBA" id="ARBA00023002"/>
    </source>
</evidence>
<evidence type="ECO:0000313" key="3">
    <source>
        <dbReference type="EMBL" id="MBF8437746.1"/>
    </source>
</evidence>
<keyword evidence="4" id="KW-1185">Reference proteome</keyword>
<dbReference type="SUPFAM" id="SSF53323">
    <property type="entry name" value="Pyruvate-ferredoxin oxidoreductase, PFOR, domain III"/>
    <property type="match status" value="1"/>
</dbReference>
<dbReference type="InterPro" id="IPR052198">
    <property type="entry name" value="IorB_Oxidoreductase"/>
</dbReference>
<dbReference type="EMBL" id="JADPIE010000007">
    <property type="protein sequence ID" value="MBF8437746.1"/>
    <property type="molecule type" value="Genomic_DNA"/>
</dbReference>
<proteinExistence type="predicted"/>
<name>A0A931AX99_9FIRM</name>
<organism evidence="3 4">
    <name type="scientific">Halonatronomonas betaini</name>
    <dbReference type="NCBI Taxonomy" id="2778430"/>
    <lineage>
        <taxon>Bacteria</taxon>
        <taxon>Bacillati</taxon>
        <taxon>Bacillota</taxon>
        <taxon>Clostridia</taxon>
        <taxon>Halanaerobiales</taxon>
        <taxon>Halarsenatibacteraceae</taxon>
        <taxon>Halonatronomonas</taxon>
    </lineage>
</organism>
<dbReference type="PANTHER" id="PTHR43854:SF1">
    <property type="entry name" value="INDOLEPYRUVATE OXIDOREDUCTASE SUBUNIT IORB"/>
    <property type="match status" value="1"/>
</dbReference>
<accession>A0A931AX99</accession>
<evidence type="ECO:0000259" key="2">
    <source>
        <dbReference type="Pfam" id="PF01558"/>
    </source>
</evidence>
<dbReference type="RefSeq" id="WP_270454754.1">
    <property type="nucleotide sequence ID" value="NZ_JADPIE010000007.1"/>
</dbReference>
<keyword evidence="1" id="KW-0560">Oxidoreductase</keyword>
<dbReference type="PANTHER" id="PTHR43854">
    <property type="entry name" value="INDOLEPYRUVATE OXIDOREDUCTASE SUBUNIT IORB"/>
    <property type="match status" value="1"/>
</dbReference>
<dbReference type="InterPro" id="IPR002869">
    <property type="entry name" value="Pyrv_flavodox_OxRed_cen"/>
</dbReference>
<dbReference type="Gene3D" id="3.40.920.10">
    <property type="entry name" value="Pyruvate-ferredoxin oxidoreductase, PFOR, domain III"/>
    <property type="match status" value="1"/>
</dbReference>
<gene>
    <name evidence="3" type="ORF">I0Q91_11680</name>
</gene>
<dbReference type="GO" id="GO:0016903">
    <property type="term" value="F:oxidoreductase activity, acting on the aldehyde or oxo group of donors"/>
    <property type="evidence" value="ECO:0007669"/>
    <property type="project" value="InterPro"/>
</dbReference>
<feature type="domain" description="Pyruvate/ketoisovalerate oxidoreductase catalytic" evidence="2">
    <location>
        <begin position="15"/>
        <end position="190"/>
    </location>
</feature>
<dbReference type="AlphaFoldDB" id="A0A931AX99"/>
<reference evidence="3" key="1">
    <citation type="submission" date="2020-11" db="EMBL/GenBank/DDBJ databases">
        <title>Halonatronomonas betainensis gen. nov., sp. nov. a novel haloalkaliphilic representative of the family Halanaerobiacae capable of betaine degradation.</title>
        <authorList>
            <person name="Boltyanskaya Y."/>
            <person name="Kevbrin V."/>
            <person name="Detkova E."/>
            <person name="Grouzdev D.S."/>
            <person name="Koziaeva V."/>
            <person name="Zhilina T."/>
        </authorList>
    </citation>
    <scope>NUCLEOTIDE SEQUENCE</scope>
    <source>
        <strain evidence="3">Z-7014</strain>
    </source>
</reference>
<sequence>MSRVDKLDLYLIGVGGQGIGLLSEVLIRACDYAGYTVKGVDTHGLAQRGGMVVSNLRLGDSAASPLIREAKADIVLGMERNEALRGMVSHLKIGGELIYYDTSWQTLSTRLGKEPDTSAEDIADAATEYDAEVTRVYLEDLEDARMQNTVLLAKMAKEEKIPGVKVEHYKDAMKDLMKGSMLETNMELFDSLQ</sequence>